<accession>A0A7C9RP90</accession>
<dbReference type="AlphaFoldDB" id="A0A7C9RP90"/>
<reference evidence="1 2" key="1">
    <citation type="submission" date="2020-03" db="EMBL/GenBank/DDBJ databases">
        <title>Isolation and identification of active actinomycetes.</title>
        <authorList>
            <person name="Sun X."/>
        </authorList>
    </citation>
    <scope>NUCLEOTIDE SEQUENCE [LARGE SCALE GENOMIC DNA]</scope>
    <source>
        <strain evidence="1 2">NEAU-D13</strain>
    </source>
</reference>
<evidence type="ECO:0000313" key="2">
    <source>
        <dbReference type="Proteomes" id="UP000481360"/>
    </source>
</evidence>
<keyword evidence="2" id="KW-1185">Reference proteome</keyword>
<evidence type="ECO:0000313" key="1">
    <source>
        <dbReference type="EMBL" id="NGY59448.1"/>
    </source>
</evidence>
<dbReference type="EMBL" id="JAAMPJ010000002">
    <property type="protein sequence ID" value="NGY59448.1"/>
    <property type="molecule type" value="Genomic_DNA"/>
</dbReference>
<name>A0A7C9RP90_9PSEU</name>
<gene>
    <name evidence="1" type="ORF">G7043_10975</name>
</gene>
<protein>
    <submittedName>
        <fullName evidence="1">Uncharacterized protein</fullName>
    </submittedName>
</protein>
<sequence length="405" mass="44342">MDDELLLVPDPAELGLPDELPPIRIPDLATLAQHARASALVAKAQQAAAWFDGREVQVDEYQLSDADVAAASTELGWAGREFLFLVELAEELGFVETTETDLKPVEVVADEPEEEAVETWDRALEFVLVESVWWDGELEAGVDPDLSAAGPAMMFGLFLAAGSGIPRKELPELVRSGLTDEDALAVHDPVPALLDRLRDLGAVEIDDDTVRLTSLALWAMRERYVALGIDIAVLRPAEQMTAEDLLAAGPSLTEEELDTESRAWFALRSPEQAGEELLGATATGDAVERMFAVHLIKSNDLGTERLWRSALDMPEMRPYAKVELPDEEPDVAEMAWLLTDVLAATGEVEESFSSAVPAGREQEIFDAMWRLPHPDVQDVLTMIGEEHPDKKIAKAARKAAFKARS</sequence>
<dbReference type="Proteomes" id="UP000481360">
    <property type="component" value="Unassembled WGS sequence"/>
</dbReference>
<proteinExistence type="predicted"/>
<dbReference type="RefSeq" id="WP_166045452.1">
    <property type="nucleotide sequence ID" value="NZ_JAAMPJ010000002.1"/>
</dbReference>
<comment type="caution">
    <text evidence="1">The sequence shown here is derived from an EMBL/GenBank/DDBJ whole genome shotgun (WGS) entry which is preliminary data.</text>
</comment>
<organism evidence="1 2">
    <name type="scientific">Lentzea alba</name>
    <dbReference type="NCBI Taxonomy" id="2714351"/>
    <lineage>
        <taxon>Bacteria</taxon>
        <taxon>Bacillati</taxon>
        <taxon>Actinomycetota</taxon>
        <taxon>Actinomycetes</taxon>
        <taxon>Pseudonocardiales</taxon>
        <taxon>Pseudonocardiaceae</taxon>
        <taxon>Lentzea</taxon>
    </lineage>
</organism>